<dbReference type="SMART" id="SM00360">
    <property type="entry name" value="RRM"/>
    <property type="match status" value="1"/>
</dbReference>
<dbReference type="InterPro" id="IPR000504">
    <property type="entry name" value="RRM_dom"/>
</dbReference>
<evidence type="ECO:0000256" key="5">
    <source>
        <dbReference type="SAM" id="MobiDB-lite"/>
    </source>
</evidence>
<dbReference type="AlphaFoldDB" id="A0A8E2EVX7"/>
<comment type="subcellular location">
    <subcellularLocation>
        <location evidence="1">Nucleus</location>
        <location evidence="1">Nucleolus</location>
    </subcellularLocation>
</comment>
<proteinExistence type="predicted"/>
<evidence type="ECO:0000256" key="2">
    <source>
        <dbReference type="ARBA" id="ARBA00022884"/>
    </source>
</evidence>
<dbReference type="Proteomes" id="UP000250140">
    <property type="component" value="Unassembled WGS sequence"/>
</dbReference>
<dbReference type="EMBL" id="KV750244">
    <property type="protein sequence ID" value="OCL05663.1"/>
    <property type="molecule type" value="Genomic_DNA"/>
</dbReference>
<dbReference type="Pfam" id="PF00076">
    <property type="entry name" value="RRM_1"/>
    <property type="match status" value="1"/>
</dbReference>
<evidence type="ECO:0000313" key="7">
    <source>
        <dbReference type="EMBL" id="OCL05663.1"/>
    </source>
</evidence>
<dbReference type="Gene3D" id="3.30.70.330">
    <property type="match status" value="1"/>
</dbReference>
<keyword evidence="3" id="KW-0539">Nucleus</keyword>
<reference evidence="7 8" key="1">
    <citation type="journal article" date="2016" name="Nat. Commun.">
        <title>Ectomycorrhizal ecology is imprinted in the genome of the dominant symbiotic fungus Cenococcum geophilum.</title>
        <authorList>
            <consortium name="DOE Joint Genome Institute"/>
            <person name="Peter M."/>
            <person name="Kohler A."/>
            <person name="Ohm R.A."/>
            <person name="Kuo A."/>
            <person name="Krutzmann J."/>
            <person name="Morin E."/>
            <person name="Arend M."/>
            <person name="Barry K.W."/>
            <person name="Binder M."/>
            <person name="Choi C."/>
            <person name="Clum A."/>
            <person name="Copeland A."/>
            <person name="Grisel N."/>
            <person name="Haridas S."/>
            <person name="Kipfer T."/>
            <person name="LaButti K."/>
            <person name="Lindquist E."/>
            <person name="Lipzen A."/>
            <person name="Maire R."/>
            <person name="Meier B."/>
            <person name="Mihaltcheva S."/>
            <person name="Molinier V."/>
            <person name="Murat C."/>
            <person name="Poggeler S."/>
            <person name="Quandt C.A."/>
            <person name="Sperisen C."/>
            <person name="Tritt A."/>
            <person name="Tisserant E."/>
            <person name="Crous P.W."/>
            <person name="Henrissat B."/>
            <person name="Nehls U."/>
            <person name="Egli S."/>
            <person name="Spatafora J.W."/>
            <person name="Grigoriev I.V."/>
            <person name="Martin F.M."/>
        </authorList>
    </citation>
    <scope>NUCLEOTIDE SEQUENCE [LARGE SCALE GENOMIC DNA]</scope>
    <source>
        <strain evidence="7 8">CBS 207.34</strain>
    </source>
</reference>
<evidence type="ECO:0000259" key="6">
    <source>
        <dbReference type="PROSITE" id="PS50102"/>
    </source>
</evidence>
<evidence type="ECO:0000256" key="3">
    <source>
        <dbReference type="ARBA" id="ARBA00023242"/>
    </source>
</evidence>
<feature type="compositionally biased region" description="Acidic residues" evidence="5">
    <location>
        <begin position="128"/>
        <end position="139"/>
    </location>
</feature>
<evidence type="ECO:0000256" key="4">
    <source>
        <dbReference type="PROSITE-ProRule" id="PRU00176"/>
    </source>
</evidence>
<dbReference type="SUPFAM" id="SSF54928">
    <property type="entry name" value="RNA-binding domain, RBD"/>
    <property type="match status" value="1"/>
</dbReference>
<protein>
    <recommendedName>
        <fullName evidence="6">RRM domain-containing protein</fullName>
    </recommendedName>
</protein>
<keyword evidence="8" id="KW-1185">Reference proteome</keyword>
<gene>
    <name evidence="7" type="ORF">AOQ84DRAFT_344459</name>
</gene>
<organism evidence="7 8">
    <name type="scientific">Glonium stellatum</name>
    <dbReference type="NCBI Taxonomy" id="574774"/>
    <lineage>
        <taxon>Eukaryota</taxon>
        <taxon>Fungi</taxon>
        <taxon>Dikarya</taxon>
        <taxon>Ascomycota</taxon>
        <taxon>Pezizomycotina</taxon>
        <taxon>Dothideomycetes</taxon>
        <taxon>Pleosporomycetidae</taxon>
        <taxon>Gloniales</taxon>
        <taxon>Gloniaceae</taxon>
        <taxon>Glonium</taxon>
    </lineage>
</organism>
<evidence type="ECO:0000313" key="8">
    <source>
        <dbReference type="Proteomes" id="UP000250140"/>
    </source>
</evidence>
<feature type="compositionally biased region" description="Basic and acidic residues" evidence="5">
    <location>
        <begin position="78"/>
        <end position="92"/>
    </location>
</feature>
<dbReference type="CDD" id="cd12307">
    <property type="entry name" value="RRM_NIFK_like"/>
    <property type="match status" value="1"/>
</dbReference>
<keyword evidence="2 4" id="KW-0694">RNA-binding</keyword>
<sequence length="453" mass="50023">MASELRSKKRKSAVDTSPKPKKLKKSDEVAAVKKPSKAPKPAAAEDKTNVAKSPAKIPRKRAADFFEGEDSGAEADALAEKAKKAKKDKPAEEDAPAATALAAANGKKSKKPKAVKEQPVVEEIAPAQEEDEDEDEDDQTAALLAGFESSEDEGEAEAAQQEEGLDIDKLPELPNSKSLRKKLDKASGEDDGPGVLYVGRIPHGFYEHQMRAYFSQFGDLLRLRLSRNRKTGASKHYAFLEFSSAAVADIVAKTMDKYLLFNHILQVRVIPPEQVHLNLFKGAGKRFKVVPRNKMEGALLKRGADRETWGKRISTEEKRRLEKAEKLKSLMGYEYEAPSLKSIDAVPQKLKQIEAAEEDVPKLLTEKPHEDTEEGLEMDVVRTMQAKPGVVTVTEKVKVKKGKKEAKEGAKEEAKEEVKVNIIEKKNKPKLTKANETKVTKITKVKKAKVSVA</sequence>
<dbReference type="InterPro" id="IPR012677">
    <property type="entry name" value="Nucleotide-bd_a/b_plait_sf"/>
</dbReference>
<dbReference type="OrthoDB" id="21467at2759"/>
<dbReference type="GO" id="GO:0003723">
    <property type="term" value="F:RNA binding"/>
    <property type="evidence" value="ECO:0007669"/>
    <property type="project" value="UniProtKB-UniRule"/>
</dbReference>
<dbReference type="PANTHER" id="PTHR46754">
    <property type="entry name" value="MKI67 FHA DOMAIN-INTERACTING NUCLEOLAR PHOSPHOPROTEIN"/>
    <property type="match status" value="1"/>
</dbReference>
<accession>A0A8E2EVX7</accession>
<feature type="region of interest" description="Disordered" evidence="5">
    <location>
        <begin position="1"/>
        <end position="173"/>
    </location>
</feature>
<name>A0A8E2EVX7_9PEZI</name>
<evidence type="ECO:0000256" key="1">
    <source>
        <dbReference type="ARBA" id="ARBA00004604"/>
    </source>
</evidence>
<dbReference type="GO" id="GO:0005730">
    <property type="term" value="C:nucleolus"/>
    <property type="evidence" value="ECO:0007669"/>
    <property type="project" value="UniProtKB-SubCell"/>
</dbReference>
<feature type="domain" description="RRM" evidence="6">
    <location>
        <begin position="194"/>
        <end position="272"/>
    </location>
</feature>
<dbReference type="PROSITE" id="PS50102">
    <property type="entry name" value="RRM"/>
    <property type="match status" value="1"/>
</dbReference>
<dbReference type="InterPro" id="IPR035979">
    <property type="entry name" value="RBD_domain_sf"/>
</dbReference>